<evidence type="ECO:0000313" key="7">
    <source>
        <dbReference type="EMBL" id="MET7030269.1"/>
    </source>
</evidence>
<evidence type="ECO:0000313" key="8">
    <source>
        <dbReference type="Proteomes" id="UP001549773"/>
    </source>
</evidence>
<comment type="subcellular location">
    <subcellularLocation>
        <location evidence="1">Cell membrane</location>
        <topology evidence="1">Multi-pass membrane protein</topology>
    </subcellularLocation>
</comment>
<evidence type="ECO:0008006" key="9">
    <source>
        <dbReference type="Google" id="ProtNLM"/>
    </source>
</evidence>
<name>A0ABV2U146_9FLAO</name>
<feature type="transmembrane region" description="Helical" evidence="6">
    <location>
        <begin position="122"/>
        <end position="148"/>
    </location>
</feature>
<protein>
    <recommendedName>
        <fullName evidence="9">Sugar transporter</fullName>
    </recommendedName>
</protein>
<feature type="transmembrane region" description="Helical" evidence="6">
    <location>
        <begin position="91"/>
        <end position="110"/>
    </location>
</feature>
<keyword evidence="4 6" id="KW-1133">Transmembrane helix</keyword>
<proteinExistence type="predicted"/>
<accession>A0ABV2U146</accession>
<evidence type="ECO:0000256" key="6">
    <source>
        <dbReference type="SAM" id="Phobius"/>
    </source>
</evidence>
<evidence type="ECO:0000256" key="3">
    <source>
        <dbReference type="ARBA" id="ARBA00022692"/>
    </source>
</evidence>
<evidence type="ECO:0000256" key="4">
    <source>
        <dbReference type="ARBA" id="ARBA00022989"/>
    </source>
</evidence>
<comment type="caution">
    <text evidence="7">The sequence shown here is derived from an EMBL/GenBank/DDBJ whole genome shotgun (WGS) entry which is preliminary data.</text>
</comment>
<keyword evidence="8" id="KW-1185">Reference proteome</keyword>
<feature type="transmembrane region" description="Helical" evidence="6">
    <location>
        <begin position="40"/>
        <end position="70"/>
    </location>
</feature>
<dbReference type="PANTHER" id="PTHR30250:SF26">
    <property type="entry name" value="PSMA PROTEIN"/>
    <property type="match status" value="1"/>
</dbReference>
<dbReference type="InterPro" id="IPR050833">
    <property type="entry name" value="Poly_Biosynth_Transport"/>
</dbReference>
<dbReference type="Proteomes" id="UP001549773">
    <property type="component" value="Unassembled WGS sequence"/>
</dbReference>
<dbReference type="PANTHER" id="PTHR30250">
    <property type="entry name" value="PST FAMILY PREDICTED COLANIC ACID TRANSPORTER"/>
    <property type="match status" value="1"/>
</dbReference>
<gene>
    <name evidence="7" type="ORF">ABXZ32_12745</name>
</gene>
<keyword evidence="3 6" id="KW-0812">Transmembrane</keyword>
<feature type="transmembrane region" description="Helical" evidence="6">
    <location>
        <begin position="245"/>
        <end position="268"/>
    </location>
</feature>
<dbReference type="EMBL" id="JBEWYP010000007">
    <property type="protein sequence ID" value="MET7030269.1"/>
    <property type="molecule type" value="Genomic_DNA"/>
</dbReference>
<organism evidence="7 8">
    <name type="scientific">Sediminicola luteus</name>
    <dbReference type="NCBI Taxonomy" id="319238"/>
    <lineage>
        <taxon>Bacteria</taxon>
        <taxon>Pseudomonadati</taxon>
        <taxon>Bacteroidota</taxon>
        <taxon>Flavobacteriia</taxon>
        <taxon>Flavobacteriales</taxon>
        <taxon>Flavobacteriaceae</taxon>
        <taxon>Sediminicola</taxon>
    </lineage>
</organism>
<sequence length="510" mass="58459">MSRLANTIRNAKVGLFFHFLFITSQFISRKIFLDGLGDEYMGIVSTLGSFLTFINLADLGIGTAIGYTLYKPLHQGNHKEINHIINFFGHIYKKIGLFILVGSFILSLFFPLIFKDVEINLWLVYLTFFGLLSASLLGYFFNYHVILLQADQKDYIVAKYYQSFNISKIVLQAFSVYYLQSFVLWISLEVLSGLLYTILIRKKIFTEYPWLLLSKKLSKDERKFESYTMLVKKIKQISIHKIGEFFAGGLDNILIFFFLSAELVAYFANYQMVLVNLGTLVTKAFAGSNASVGNLVAENKPDNIKQVFWEMMVLRYFIGGFGAINIFYLINPFIGLWLGQKYMLSENTVIVFAAIFFLRQVVQPTEVFKQAYGLYDDVWAPIVKSIINLTLSIILVQQLGIVGLLIGTFCSVLSIEGLWRPYYVYKWGFKSSHMTYVLGVLKLLLTYVVSLIITHFILSNIITKPINFYQWILNVLLVSLISAVSYGFLLYASNSYCRDLVKRLKSSILK</sequence>
<reference evidence="7 8" key="1">
    <citation type="submission" date="2024-07" db="EMBL/GenBank/DDBJ databases">
        <title>The genome sequence of type strain Sediminicola luteus GDMCC 1.2596T.</title>
        <authorList>
            <person name="Liu Y."/>
        </authorList>
    </citation>
    <scope>NUCLEOTIDE SEQUENCE [LARGE SCALE GENOMIC DNA]</scope>
    <source>
        <strain evidence="7 8">GDMCC 1.2596</strain>
    </source>
</reference>
<keyword evidence="2" id="KW-1003">Cell membrane</keyword>
<evidence type="ECO:0000256" key="2">
    <source>
        <dbReference type="ARBA" id="ARBA00022475"/>
    </source>
</evidence>
<feature type="transmembrane region" description="Helical" evidence="6">
    <location>
        <begin position="382"/>
        <end position="415"/>
    </location>
</feature>
<dbReference type="RefSeq" id="WP_354619061.1">
    <property type="nucleotide sequence ID" value="NZ_JBEWYP010000007.1"/>
</dbReference>
<feature type="transmembrane region" description="Helical" evidence="6">
    <location>
        <begin position="12"/>
        <end position="28"/>
    </location>
</feature>
<feature type="transmembrane region" description="Helical" evidence="6">
    <location>
        <begin position="436"/>
        <end position="462"/>
    </location>
</feature>
<evidence type="ECO:0000256" key="5">
    <source>
        <dbReference type="ARBA" id="ARBA00023136"/>
    </source>
</evidence>
<feature type="transmembrane region" description="Helical" evidence="6">
    <location>
        <begin position="313"/>
        <end position="330"/>
    </location>
</feature>
<keyword evidence="5 6" id="KW-0472">Membrane</keyword>
<evidence type="ECO:0000256" key="1">
    <source>
        <dbReference type="ARBA" id="ARBA00004651"/>
    </source>
</evidence>
<feature type="transmembrane region" description="Helical" evidence="6">
    <location>
        <begin position="468"/>
        <end position="492"/>
    </location>
</feature>